<comment type="caution">
    <text evidence="5">The sequence shown here is derived from an EMBL/GenBank/DDBJ whole genome shotgun (WGS) entry which is preliminary data.</text>
</comment>
<dbReference type="Proteomes" id="UP001300012">
    <property type="component" value="Unassembled WGS sequence"/>
</dbReference>
<name>A0ABT1YR22_9BACL</name>
<reference evidence="5 6" key="1">
    <citation type="submission" date="2022-08" db="EMBL/GenBank/DDBJ databases">
        <title>Paenibacillus endoradicis sp. nov., Paenibacillus radicibacter sp. nov and Paenibacillus pararadicis sp. nov., three cold-adapted plant growth-promoting bacteria isolated from root of Larix gmelinii in Great Khingan.</title>
        <authorList>
            <person name="Xue H."/>
        </authorList>
    </citation>
    <scope>NUCLEOTIDE SEQUENCE [LARGE SCALE GENOMIC DNA]</scope>
    <source>
        <strain evidence="5 6">N5-1-1-5</strain>
    </source>
</reference>
<dbReference type="EMBL" id="JANQBD010000022">
    <property type="protein sequence ID" value="MCR8634738.1"/>
    <property type="molecule type" value="Genomic_DNA"/>
</dbReference>
<keyword evidence="6" id="KW-1185">Reference proteome</keyword>
<dbReference type="PRINTS" id="PR00032">
    <property type="entry name" value="HTHARAC"/>
</dbReference>
<dbReference type="SUPFAM" id="SSF46689">
    <property type="entry name" value="Homeodomain-like"/>
    <property type="match status" value="2"/>
</dbReference>
<dbReference type="SUPFAM" id="SSF53807">
    <property type="entry name" value="Helical backbone' metal receptor"/>
    <property type="match status" value="1"/>
</dbReference>
<dbReference type="InterPro" id="IPR020449">
    <property type="entry name" value="Tscrpt_reg_AraC-type_HTH"/>
</dbReference>
<evidence type="ECO:0000313" key="6">
    <source>
        <dbReference type="Proteomes" id="UP001300012"/>
    </source>
</evidence>
<dbReference type="InterPro" id="IPR050204">
    <property type="entry name" value="AraC_XylS_family_regulators"/>
</dbReference>
<gene>
    <name evidence="5" type="ORF">NV381_26415</name>
</gene>
<dbReference type="InterPro" id="IPR018062">
    <property type="entry name" value="HTH_AraC-typ_CS"/>
</dbReference>
<evidence type="ECO:0000256" key="3">
    <source>
        <dbReference type="ARBA" id="ARBA00023163"/>
    </source>
</evidence>
<dbReference type="InterPro" id="IPR009057">
    <property type="entry name" value="Homeodomain-like_sf"/>
</dbReference>
<dbReference type="PANTHER" id="PTHR46796">
    <property type="entry name" value="HTH-TYPE TRANSCRIPTIONAL ACTIVATOR RHAS-RELATED"/>
    <property type="match status" value="1"/>
</dbReference>
<accession>A0ABT1YR22</accession>
<evidence type="ECO:0000313" key="5">
    <source>
        <dbReference type="EMBL" id="MCR8634738.1"/>
    </source>
</evidence>
<evidence type="ECO:0000256" key="2">
    <source>
        <dbReference type="ARBA" id="ARBA00023125"/>
    </source>
</evidence>
<dbReference type="InterPro" id="IPR018060">
    <property type="entry name" value="HTH_AraC"/>
</dbReference>
<keyword evidence="1" id="KW-0805">Transcription regulation</keyword>
<keyword evidence="3" id="KW-0804">Transcription</keyword>
<feature type="domain" description="HTH araC/xylS-type" evidence="4">
    <location>
        <begin position="182"/>
        <end position="280"/>
    </location>
</feature>
<dbReference type="PROSITE" id="PS01124">
    <property type="entry name" value="HTH_ARAC_FAMILY_2"/>
    <property type="match status" value="1"/>
</dbReference>
<dbReference type="Gene3D" id="3.40.50.1980">
    <property type="entry name" value="Nitrogenase molybdenum iron protein domain"/>
    <property type="match status" value="2"/>
</dbReference>
<evidence type="ECO:0000259" key="4">
    <source>
        <dbReference type="PROSITE" id="PS01124"/>
    </source>
</evidence>
<dbReference type="Pfam" id="PF12833">
    <property type="entry name" value="HTH_18"/>
    <property type="match status" value="1"/>
</dbReference>
<organism evidence="5 6">
    <name type="scientific">Paenibacillus radicis</name>
    <name type="common">ex Xue et al. 2023</name>
    <dbReference type="NCBI Taxonomy" id="2972489"/>
    <lineage>
        <taxon>Bacteria</taxon>
        <taxon>Bacillati</taxon>
        <taxon>Bacillota</taxon>
        <taxon>Bacilli</taxon>
        <taxon>Bacillales</taxon>
        <taxon>Paenibacillaceae</taxon>
        <taxon>Paenibacillus</taxon>
    </lineage>
</organism>
<dbReference type="Gene3D" id="1.10.10.60">
    <property type="entry name" value="Homeodomain-like"/>
    <property type="match status" value="2"/>
</dbReference>
<protein>
    <submittedName>
        <fullName evidence="5">AraC family transcriptional regulator</fullName>
    </submittedName>
</protein>
<evidence type="ECO:0000256" key="1">
    <source>
        <dbReference type="ARBA" id="ARBA00023015"/>
    </source>
</evidence>
<dbReference type="SMART" id="SM00342">
    <property type="entry name" value="HTH_ARAC"/>
    <property type="match status" value="1"/>
</dbReference>
<dbReference type="PROSITE" id="PS00041">
    <property type="entry name" value="HTH_ARAC_FAMILY_1"/>
    <property type="match status" value="1"/>
</dbReference>
<dbReference type="RefSeq" id="WP_258216297.1">
    <property type="nucleotide sequence ID" value="NZ_JANQBD010000022.1"/>
</dbReference>
<sequence length="525" mass="60975">MSFKPDRRGYFSLEYIGTEELHVMERSDLRVNRRNEHCFGFALQENVTVTLYNKDKSKTGKVLSGEFFLIPPDCDFTLHNEAERTASLLIIGFHCLPFQHSVTQHKPHVRTQPLLLIEEFQLYSFRMPQVRSWIQDFMSDCKKGEPALLYQLQSHLYAMAAAFMTLVQKPKELEEGLKGYVEQTRQYMLEQYHRDMDIEELARLSGSSSSRFYQAFRRHTGLSPNKFITKIRLDASLSLLANTREPIIDVAHSIGYADEYYFSRLFKKHMGMAPTEFAACAQKTVASLSPVFHGDLSVLGITSQVALKRGWSESPDKALMQLKRCQPELILTSPISDEVYRSLSEIAPVVMLHWKRMSWKERLLEISKHLGVTSVAERWLSYFDMKVENARFHIRNHLGDEPVLLVRASEERFRVFGMQRRKMKDLFYDDLQVTPPDLTRHIATMDATSLTEVAALDCDNVLFLVDKLETEAYCAQLEDRWDQLRKGRGKKHCLFIRHVDPLLYNAAVHESLVDQTVQHFMQYKN</sequence>
<proteinExistence type="predicted"/>
<keyword evidence="2" id="KW-0238">DNA-binding</keyword>